<gene>
    <name evidence="3" type="ORF">GCM10010446_12660</name>
</gene>
<reference evidence="4" key="1">
    <citation type="journal article" date="2019" name="Int. J. Syst. Evol. Microbiol.">
        <title>The Global Catalogue of Microorganisms (GCM) 10K type strain sequencing project: providing services to taxonomists for standard genome sequencing and annotation.</title>
        <authorList>
            <consortium name="The Broad Institute Genomics Platform"/>
            <consortium name="The Broad Institute Genome Sequencing Center for Infectious Disease"/>
            <person name="Wu L."/>
            <person name="Ma J."/>
        </authorList>
    </citation>
    <scope>NUCLEOTIDE SEQUENCE [LARGE SCALE GENOMIC DNA]</scope>
    <source>
        <strain evidence="4">JCM 9088</strain>
    </source>
</reference>
<feature type="compositionally biased region" description="Basic and acidic residues" evidence="2">
    <location>
        <begin position="138"/>
        <end position="147"/>
    </location>
</feature>
<comment type="caution">
    <text evidence="3">The sequence shown here is derived from an EMBL/GenBank/DDBJ whole genome shotgun (WGS) entry which is preliminary data.</text>
</comment>
<keyword evidence="4" id="KW-1185">Reference proteome</keyword>
<protein>
    <recommendedName>
        <fullName evidence="5">HNH endonuclease</fullName>
    </recommendedName>
</protein>
<evidence type="ECO:0008006" key="5">
    <source>
        <dbReference type="Google" id="ProtNLM"/>
    </source>
</evidence>
<proteinExistence type="predicted"/>
<sequence length="159" mass="17295">MTDPVITDLRRELEKARDALAATEKHLARHAEMNAALHCAERVMYSPLHAKVHAAMTGVDHALARTKPGPGDDQAAEESRRDSALVSVLIDLDRCVHGRHEGDDCGTTCGFRSKGNPHLRPGSVIGYGRRGDQIVMPNRDDKHDPAAWRRPAPTGGPDA</sequence>
<evidence type="ECO:0000313" key="4">
    <source>
        <dbReference type="Proteomes" id="UP001500403"/>
    </source>
</evidence>
<feature type="coiled-coil region" evidence="1">
    <location>
        <begin position="6"/>
        <end position="33"/>
    </location>
</feature>
<evidence type="ECO:0000313" key="3">
    <source>
        <dbReference type="EMBL" id="GAA2929557.1"/>
    </source>
</evidence>
<accession>A0ABP6JEX3</accession>
<feature type="region of interest" description="Disordered" evidence="2">
    <location>
        <begin position="127"/>
        <end position="159"/>
    </location>
</feature>
<organism evidence="3 4">
    <name type="scientific">Streptomyces enissocaesilis</name>
    <dbReference type="NCBI Taxonomy" id="332589"/>
    <lineage>
        <taxon>Bacteria</taxon>
        <taxon>Bacillati</taxon>
        <taxon>Actinomycetota</taxon>
        <taxon>Actinomycetes</taxon>
        <taxon>Kitasatosporales</taxon>
        <taxon>Streptomycetaceae</taxon>
        <taxon>Streptomyces</taxon>
        <taxon>Streptomyces rochei group</taxon>
    </lineage>
</organism>
<dbReference type="RefSeq" id="WP_344491933.1">
    <property type="nucleotide sequence ID" value="NZ_BAAAUD010000013.1"/>
</dbReference>
<dbReference type="EMBL" id="BAAAUD010000013">
    <property type="protein sequence ID" value="GAA2929557.1"/>
    <property type="molecule type" value="Genomic_DNA"/>
</dbReference>
<evidence type="ECO:0000256" key="2">
    <source>
        <dbReference type="SAM" id="MobiDB-lite"/>
    </source>
</evidence>
<dbReference type="Proteomes" id="UP001500403">
    <property type="component" value="Unassembled WGS sequence"/>
</dbReference>
<name>A0ABP6JEX3_9ACTN</name>
<evidence type="ECO:0000256" key="1">
    <source>
        <dbReference type="SAM" id="Coils"/>
    </source>
</evidence>
<keyword evidence="1" id="KW-0175">Coiled coil</keyword>